<dbReference type="InterPro" id="IPR007373">
    <property type="entry name" value="Thiamin_PyroPKinase_B1-bd"/>
</dbReference>
<keyword evidence="4" id="KW-0067">ATP-binding</keyword>
<dbReference type="SMART" id="SM00983">
    <property type="entry name" value="TPK_B1_binding"/>
    <property type="match status" value="1"/>
</dbReference>
<dbReference type="GO" id="GO:0006772">
    <property type="term" value="P:thiamine metabolic process"/>
    <property type="evidence" value="ECO:0007669"/>
    <property type="project" value="UniProtKB-UniRule"/>
</dbReference>
<keyword evidence="1" id="KW-0808">Transferase</keyword>
<feature type="domain" description="Thiamin pyrophosphokinase thiamin-binding" evidence="6">
    <location>
        <begin position="142"/>
        <end position="205"/>
    </location>
</feature>
<evidence type="ECO:0000256" key="2">
    <source>
        <dbReference type="ARBA" id="ARBA00022741"/>
    </source>
</evidence>
<dbReference type="GO" id="GO:0005524">
    <property type="term" value="F:ATP binding"/>
    <property type="evidence" value="ECO:0007669"/>
    <property type="project" value="UniProtKB-KW"/>
</dbReference>
<dbReference type="PANTHER" id="PTHR41299">
    <property type="entry name" value="THIAMINE PYROPHOSPHOKINASE"/>
    <property type="match status" value="1"/>
</dbReference>
<accession>A0A1A6G9J3</accession>
<dbReference type="EMBL" id="NGMS01000003">
    <property type="protein sequence ID" value="OTP25039.1"/>
    <property type="molecule type" value="Genomic_DNA"/>
</dbReference>
<evidence type="ECO:0000256" key="3">
    <source>
        <dbReference type="ARBA" id="ARBA00022777"/>
    </source>
</evidence>
<dbReference type="Pfam" id="PF04263">
    <property type="entry name" value="TPK_catalytic"/>
    <property type="match status" value="1"/>
</dbReference>
<dbReference type="GO" id="GO:0004788">
    <property type="term" value="F:thiamine diphosphokinase activity"/>
    <property type="evidence" value="ECO:0007669"/>
    <property type="project" value="UniProtKB-UniRule"/>
</dbReference>
<dbReference type="InterPro" id="IPR036759">
    <property type="entry name" value="TPK_catalytic_sf"/>
</dbReference>
<dbReference type="CDD" id="cd07995">
    <property type="entry name" value="TPK"/>
    <property type="match status" value="1"/>
</dbReference>
<dbReference type="SUPFAM" id="SSF63999">
    <property type="entry name" value="Thiamin pyrophosphokinase, catalytic domain"/>
    <property type="match status" value="1"/>
</dbReference>
<dbReference type="AlphaFoldDB" id="A0A1A6G9J3"/>
<dbReference type="PANTHER" id="PTHR41299:SF1">
    <property type="entry name" value="THIAMINE PYROPHOSPHOKINASE"/>
    <property type="match status" value="1"/>
</dbReference>
<dbReference type="GO" id="GO:0009229">
    <property type="term" value="P:thiamine diphosphate biosynthetic process"/>
    <property type="evidence" value="ECO:0007669"/>
    <property type="project" value="InterPro"/>
</dbReference>
<name>A0A1A6G9J3_ENTMU</name>
<evidence type="ECO:0000256" key="4">
    <source>
        <dbReference type="ARBA" id="ARBA00022840"/>
    </source>
</evidence>
<protein>
    <recommendedName>
        <fullName evidence="5">Thiamine diphosphokinase</fullName>
        <ecNumber evidence="5">2.7.6.2</ecNumber>
    </recommendedName>
</protein>
<organism evidence="7 8">
    <name type="scientific">Enterococcus mundtii</name>
    <dbReference type="NCBI Taxonomy" id="53346"/>
    <lineage>
        <taxon>Bacteria</taxon>
        <taxon>Bacillati</taxon>
        <taxon>Bacillota</taxon>
        <taxon>Bacilli</taxon>
        <taxon>Lactobacillales</taxon>
        <taxon>Enterococcaceae</taxon>
        <taxon>Enterococcus</taxon>
    </lineage>
</organism>
<dbReference type="InterPro" id="IPR053149">
    <property type="entry name" value="TPK"/>
</dbReference>
<reference evidence="7 8" key="1">
    <citation type="submission" date="2017-05" db="EMBL/GenBank/DDBJ databases">
        <title>The Genome Sequence of Enterococcus mundtii 6B1_DIV0119.</title>
        <authorList>
            <consortium name="The Broad Institute Genomics Platform"/>
            <consortium name="The Broad Institute Genomic Center for Infectious Diseases"/>
            <person name="Earl A."/>
            <person name="Manson A."/>
            <person name="Schwartman J."/>
            <person name="Gilmore M."/>
            <person name="Abouelleil A."/>
            <person name="Cao P."/>
            <person name="Chapman S."/>
            <person name="Cusick C."/>
            <person name="Shea T."/>
            <person name="Young S."/>
            <person name="Neafsey D."/>
            <person name="Nusbaum C."/>
            <person name="Birren B."/>
        </authorList>
    </citation>
    <scope>NUCLEOTIDE SEQUENCE [LARGE SCALE GENOMIC DNA]</scope>
    <source>
        <strain evidence="7 8">6B1_DIV0119</strain>
    </source>
</reference>
<dbReference type="GO" id="GO:0016301">
    <property type="term" value="F:kinase activity"/>
    <property type="evidence" value="ECO:0007669"/>
    <property type="project" value="UniProtKB-KW"/>
</dbReference>
<evidence type="ECO:0000313" key="7">
    <source>
        <dbReference type="EMBL" id="OTP25039.1"/>
    </source>
</evidence>
<dbReference type="GO" id="GO:0030975">
    <property type="term" value="F:thiamine binding"/>
    <property type="evidence" value="ECO:0007669"/>
    <property type="project" value="InterPro"/>
</dbReference>
<evidence type="ECO:0000259" key="6">
    <source>
        <dbReference type="SMART" id="SM00983"/>
    </source>
</evidence>
<evidence type="ECO:0000256" key="5">
    <source>
        <dbReference type="NCBIfam" id="TIGR01378"/>
    </source>
</evidence>
<keyword evidence="3 7" id="KW-0418">Kinase</keyword>
<dbReference type="InterPro" id="IPR007371">
    <property type="entry name" value="TPK_catalytic"/>
</dbReference>
<dbReference type="RefSeq" id="WP_065096082.1">
    <property type="nucleotide sequence ID" value="NZ_CABHEA010000004.1"/>
</dbReference>
<dbReference type="Pfam" id="PF04265">
    <property type="entry name" value="TPK_B1_binding"/>
    <property type="match status" value="1"/>
</dbReference>
<evidence type="ECO:0000256" key="1">
    <source>
        <dbReference type="ARBA" id="ARBA00022679"/>
    </source>
</evidence>
<dbReference type="Proteomes" id="UP000195024">
    <property type="component" value="Unassembled WGS sequence"/>
</dbReference>
<sequence length="212" mass="23705">MEVLLVAGGSPENWPDLSQQSFDRYVGIDRGALYLLEKGYSLDLAIGDFDSLSSSEYQRVSDKAVEVHQAPAEKDDTDTQLGLAKTFEHFPEASVTLIGATGGRLDHLLANLWLALEPRFQPFIRQIQIQDKQNVITYYLPGAYEIKKIPEMKYLAYCCLTPVSQLTLSDSKYQLSNEEVSRPTSYASNEFVTDKASFSFSEGIISVIQSKD</sequence>
<evidence type="ECO:0000313" key="8">
    <source>
        <dbReference type="Proteomes" id="UP000195024"/>
    </source>
</evidence>
<gene>
    <name evidence="7" type="ORF">A5802_002949</name>
</gene>
<keyword evidence="2" id="KW-0547">Nucleotide-binding</keyword>
<dbReference type="Gene3D" id="3.40.50.10240">
    <property type="entry name" value="Thiamin pyrophosphokinase, catalytic domain"/>
    <property type="match status" value="1"/>
</dbReference>
<dbReference type="NCBIfam" id="TIGR01378">
    <property type="entry name" value="thi_PPkinase"/>
    <property type="match status" value="1"/>
</dbReference>
<comment type="caution">
    <text evidence="7">The sequence shown here is derived from an EMBL/GenBank/DDBJ whole genome shotgun (WGS) entry which is preliminary data.</text>
</comment>
<proteinExistence type="predicted"/>
<dbReference type="EC" id="2.7.6.2" evidence="5"/>
<dbReference type="InterPro" id="IPR006282">
    <property type="entry name" value="Thi_PPkinase"/>
</dbReference>